<dbReference type="AlphaFoldDB" id="A0A1G8PMM6"/>
<evidence type="ECO:0000259" key="12">
    <source>
        <dbReference type="PROSITE" id="PS51898"/>
    </source>
</evidence>
<dbReference type="Proteomes" id="UP000198853">
    <property type="component" value="Unassembled WGS sequence"/>
</dbReference>
<dbReference type="EMBL" id="FNEN01000009">
    <property type="protein sequence ID" value="SDI93558.1"/>
    <property type="molecule type" value="Genomic_DNA"/>
</dbReference>
<dbReference type="SUPFAM" id="SSF56349">
    <property type="entry name" value="DNA breaking-rejoining enzymes"/>
    <property type="match status" value="1"/>
</dbReference>
<keyword evidence="6 10" id="KW-0229">DNA integration</keyword>
<reference evidence="14 15" key="1">
    <citation type="submission" date="2016-10" db="EMBL/GenBank/DDBJ databases">
        <authorList>
            <person name="de Groot N.N."/>
        </authorList>
    </citation>
    <scope>NUCLEOTIDE SEQUENCE [LARGE SCALE GENOMIC DNA]</scope>
    <source>
        <strain evidence="14 15">DSM 21771</strain>
    </source>
</reference>
<dbReference type="GO" id="GO:0009037">
    <property type="term" value="F:tyrosine-based site-specific recombinase activity"/>
    <property type="evidence" value="ECO:0007669"/>
    <property type="project" value="UniProtKB-UniRule"/>
</dbReference>
<dbReference type="HAMAP" id="MF_01808">
    <property type="entry name" value="Recomb_XerC_XerD"/>
    <property type="match status" value="1"/>
</dbReference>
<feature type="active site" evidence="10">
    <location>
        <position position="250"/>
    </location>
</feature>
<feature type="active site" evidence="10">
    <location>
        <position position="273"/>
    </location>
</feature>
<dbReference type="InterPro" id="IPR002104">
    <property type="entry name" value="Integrase_catalytic"/>
</dbReference>
<evidence type="ECO:0000313" key="15">
    <source>
        <dbReference type="Proteomes" id="UP000198853"/>
    </source>
</evidence>
<feature type="active site" evidence="10">
    <location>
        <position position="247"/>
    </location>
</feature>
<keyword evidence="3 10" id="KW-0963">Cytoplasm</keyword>
<evidence type="ECO:0000256" key="4">
    <source>
        <dbReference type="ARBA" id="ARBA00022618"/>
    </source>
</evidence>
<dbReference type="GO" id="GO:0051301">
    <property type="term" value="P:cell division"/>
    <property type="evidence" value="ECO:0007669"/>
    <property type="project" value="UniProtKB-UniRule"/>
</dbReference>
<gene>
    <name evidence="10" type="primary">xerC</name>
    <name evidence="14" type="ORF">SAMN04488123_1098</name>
</gene>
<dbReference type="Pfam" id="PF00589">
    <property type="entry name" value="Phage_integrase"/>
    <property type="match status" value="1"/>
</dbReference>
<dbReference type="GO" id="GO:0003677">
    <property type="term" value="F:DNA binding"/>
    <property type="evidence" value="ECO:0007669"/>
    <property type="project" value="UniProtKB-UniRule"/>
</dbReference>
<evidence type="ECO:0000256" key="3">
    <source>
        <dbReference type="ARBA" id="ARBA00022490"/>
    </source>
</evidence>
<dbReference type="GO" id="GO:0006313">
    <property type="term" value="P:DNA transposition"/>
    <property type="evidence" value="ECO:0007669"/>
    <property type="project" value="UniProtKB-UniRule"/>
</dbReference>
<dbReference type="CDD" id="cd00798">
    <property type="entry name" value="INT_XerDC_C"/>
    <property type="match status" value="1"/>
</dbReference>
<dbReference type="InterPro" id="IPR011931">
    <property type="entry name" value="Recomb_XerC"/>
</dbReference>
<evidence type="ECO:0000256" key="6">
    <source>
        <dbReference type="ARBA" id="ARBA00022908"/>
    </source>
</evidence>
<feature type="domain" description="Tyr recombinase" evidence="12">
    <location>
        <begin position="110"/>
        <end position="295"/>
    </location>
</feature>
<organism evidence="14 15">
    <name type="scientific">Natribacillus halophilus</name>
    <dbReference type="NCBI Taxonomy" id="549003"/>
    <lineage>
        <taxon>Bacteria</taxon>
        <taxon>Bacillati</taxon>
        <taxon>Bacillota</taxon>
        <taxon>Bacilli</taxon>
        <taxon>Bacillales</taxon>
        <taxon>Bacillaceae</taxon>
        <taxon>Natribacillus</taxon>
    </lineage>
</organism>
<dbReference type="InterPro" id="IPR004107">
    <property type="entry name" value="Integrase_SAM-like_N"/>
</dbReference>
<dbReference type="InterPro" id="IPR013762">
    <property type="entry name" value="Integrase-like_cat_sf"/>
</dbReference>
<dbReference type="InterPro" id="IPR050090">
    <property type="entry name" value="Tyrosine_recombinase_XerCD"/>
</dbReference>
<dbReference type="RefSeq" id="WP_090398829.1">
    <property type="nucleotide sequence ID" value="NZ_FNEN01000009.1"/>
</dbReference>
<sequence>MPAVSQDPYLAFFQYLQVEKNVSKHTMAAYRRQLLVWKDFLRANIEVDVLNANDRHIRAYLTHLHEKGLARTSIARELSVLRSFYRFLKRESLVEENPVAFTRFPTQPQRLPRFLYSNELEKLLSVCEGDNPLKQRDLALIELLYATGIRASECCGLQVSDVDFNTEMVHVIGKNRKERYIPIGAYAIDALLRYSEDGRRTLTTRSDNHPSALFLNVRGGALTDRGLRYVLNKRVNEASSSLDISPHSLRHTFATHLLNEGADLRAVQELLGHESLTTTQRYTHVTTERLRTIYQGTHPRA</sequence>
<keyword evidence="15" id="KW-1185">Reference proteome</keyword>
<feature type="active site" evidence="10">
    <location>
        <position position="174"/>
    </location>
</feature>
<dbReference type="OrthoDB" id="9801717at2"/>
<dbReference type="Gene3D" id="1.10.443.10">
    <property type="entry name" value="Intergrase catalytic core"/>
    <property type="match status" value="1"/>
</dbReference>
<name>A0A1G8PMM6_9BACI</name>
<comment type="subunit">
    <text evidence="10">Forms a cyclic heterotetrameric complex composed of two molecules of XerC and two molecules of XerD.</text>
</comment>
<evidence type="ECO:0000256" key="5">
    <source>
        <dbReference type="ARBA" id="ARBA00022829"/>
    </source>
</evidence>
<evidence type="ECO:0000313" key="14">
    <source>
        <dbReference type="EMBL" id="SDI93558.1"/>
    </source>
</evidence>
<dbReference type="GO" id="GO:0005737">
    <property type="term" value="C:cytoplasm"/>
    <property type="evidence" value="ECO:0007669"/>
    <property type="project" value="UniProtKB-SubCell"/>
</dbReference>
<feature type="domain" description="Core-binding (CB)" evidence="13">
    <location>
        <begin position="3"/>
        <end position="89"/>
    </location>
</feature>
<dbReference type="PANTHER" id="PTHR30349:SF77">
    <property type="entry name" value="TYROSINE RECOMBINASE XERC"/>
    <property type="match status" value="1"/>
</dbReference>
<dbReference type="PROSITE" id="PS51900">
    <property type="entry name" value="CB"/>
    <property type="match status" value="1"/>
</dbReference>
<feature type="active site" evidence="10">
    <location>
        <position position="150"/>
    </location>
</feature>
<comment type="subcellular location">
    <subcellularLocation>
        <location evidence="1 10">Cytoplasm</location>
    </subcellularLocation>
</comment>
<dbReference type="NCBIfam" id="NF001399">
    <property type="entry name" value="PRK00283.1"/>
    <property type="match status" value="1"/>
</dbReference>
<dbReference type="PANTHER" id="PTHR30349">
    <property type="entry name" value="PHAGE INTEGRASE-RELATED"/>
    <property type="match status" value="1"/>
</dbReference>
<evidence type="ECO:0000256" key="7">
    <source>
        <dbReference type="ARBA" id="ARBA00023125"/>
    </source>
</evidence>
<dbReference type="InterPro" id="IPR044068">
    <property type="entry name" value="CB"/>
</dbReference>
<evidence type="ECO:0000256" key="8">
    <source>
        <dbReference type="ARBA" id="ARBA00023172"/>
    </source>
</evidence>
<protein>
    <recommendedName>
        <fullName evidence="10 11">Tyrosine recombinase XerC</fullName>
    </recommendedName>
</protein>
<evidence type="ECO:0000259" key="13">
    <source>
        <dbReference type="PROSITE" id="PS51900"/>
    </source>
</evidence>
<comment type="similarity">
    <text evidence="2 10">Belongs to the 'phage' integrase family. XerC subfamily.</text>
</comment>
<evidence type="ECO:0000256" key="11">
    <source>
        <dbReference type="NCBIfam" id="TIGR02224"/>
    </source>
</evidence>
<dbReference type="Pfam" id="PF02899">
    <property type="entry name" value="Phage_int_SAM_1"/>
    <property type="match status" value="1"/>
</dbReference>
<dbReference type="InterPro" id="IPR010998">
    <property type="entry name" value="Integrase_recombinase_N"/>
</dbReference>
<keyword evidence="8 10" id="KW-0233">DNA recombination</keyword>
<dbReference type="Gene3D" id="1.10.150.130">
    <property type="match status" value="1"/>
</dbReference>
<keyword evidence="9 10" id="KW-0131">Cell cycle</keyword>
<dbReference type="NCBIfam" id="TIGR02224">
    <property type="entry name" value="recomb_XerC"/>
    <property type="match status" value="1"/>
</dbReference>
<evidence type="ECO:0000256" key="2">
    <source>
        <dbReference type="ARBA" id="ARBA00006657"/>
    </source>
</evidence>
<feature type="active site" description="O-(3'-phospho-DNA)-tyrosine intermediate" evidence="10">
    <location>
        <position position="282"/>
    </location>
</feature>
<dbReference type="InterPro" id="IPR023009">
    <property type="entry name" value="Tyrosine_recombinase_XerC/XerD"/>
</dbReference>
<dbReference type="InterPro" id="IPR011010">
    <property type="entry name" value="DNA_brk_join_enz"/>
</dbReference>
<comment type="function">
    <text evidence="10">Site-specific tyrosine recombinase, which acts by catalyzing the cutting and rejoining of the recombining DNA molecules. The XerC-XerD complex is essential to convert dimers of the bacterial chromosome into monomers to permit their segregation at cell division. It also contributes to the segregational stability of plasmids.</text>
</comment>
<keyword evidence="4 10" id="KW-0132">Cell division</keyword>
<keyword evidence="5 10" id="KW-0159">Chromosome partition</keyword>
<dbReference type="PROSITE" id="PS51898">
    <property type="entry name" value="TYR_RECOMBINASE"/>
    <property type="match status" value="1"/>
</dbReference>
<accession>A0A1G8PMM6</accession>
<proteinExistence type="inferred from homology"/>
<evidence type="ECO:0000256" key="10">
    <source>
        <dbReference type="HAMAP-Rule" id="MF_01808"/>
    </source>
</evidence>
<evidence type="ECO:0000256" key="1">
    <source>
        <dbReference type="ARBA" id="ARBA00004496"/>
    </source>
</evidence>
<keyword evidence="7 10" id="KW-0238">DNA-binding</keyword>
<dbReference type="GO" id="GO:0007059">
    <property type="term" value="P:chromosome segregation"/>
    <property type="evidence" value="ECO:0007669"/>
    <property type="project" value="UniProtKB-UniRule"/>
</dbReference>
<evidence type="ECO:0000256" key="9">
    <source>
        <dbReference type="ARBA" id="ARBA00023306"/>
    </source>
</evidence>